<evidence type="ECO:0000256" key="3">
    <source>
        <dbReference type="ARBA" id="ARBA00022553"/>
    </source>
</evidence>
<keyword evidence="11" id="KW-0547">Nucleotide-binding</keyword>
<keyword evidence="11" id="KW-0067">ATP-binding</keyword>
<dbReference type="EMBL" id="BAABHS010000006">
    <property type="protein sequence ID" value="GAA4957748.1"/>
    <property type="molecule type" value="Genomic_DNA"/>
</dbReference>
<proteinExistence type="predicted"/>
<feature type="domain" description="Histidine kinase" evidence="10">
    <location>
        <begin position="268"/>
        <end position="377"/>
    </location>
</feature>
<comment type="catalytic activity">
    <reaction evidence="1">
        <text>ATP + protein L-histidine = ADP + protein N-phospho-L-histidine.</text>
        <dbReference type="EC" id="2.7.13.3"/>
    </reaction>
</comment>
<sequence>MVRVGSPPESPRPPSAAPLWLLPVAVSVLASAAAVALVDKDVRLPLGIGLGVAVVAIAFVAAEAVRRGRRLALEREYHRQQERALHERIATQEEALHHLTRELLPKTIMRLQSGDSAEDVLMDATTEAGVSPVYSSAQVQVLRMVADAVEAEEGLRDSAQRAFVNIARRVQAIVHQQATDLREMEDRHGNRPDVFGDLLKLDHGTALIGRLADSIAVLGGARPGRQWQKDVPLYSVLRGAVSRIADYPRVEILSVTEVAVVGPAVEPLIHALAELLDNATRYSPPKTKVRVTASEVQSGVAVEIEDGGIGLAEEARRRVERLLEDASAGLDLADLGEAPRLGLAVVGRLAQSHGFKVSLRPSAYGGVRAILVVPKDVITTAPVSLISGAAPGLQALASARVPKPSGPSRGIMSEHELGSEEPASRNANGLPQRRRRTPAASPFAAGAQAGRAAAPDARSEKAAASTTEPGLWLAAFQNAVSGEPTASGSGSRDGSSEEGER</sequence>
<feature type="transmembrane region" description="Helical" evidence="9">
    <location>
        <begin position="20"/>
        <end position="38"/>
    </location>
</feature>
<gene>
    <name evidence="11" type="ORF">GCM10023205_20220</name>
</gene>
<feature type="compositionally biased region" description="Low complexity" evidence="8">
    <location>
        <begin position="439"/>
        <end position="456"/>
    </location>
</feature>
<evidence type="ECO:0000256" key="2">
    <source>
        <dbReference type="ARBA" id="ARBA00012438"/>
    </source>
</evidence>
<dbReference type="PANTHER" id="PTHR45436">
    <property type="entry name" value="SENSOR HISTIDINE KINASE YKOH"/>
    <property type="match status" value="1"/>
</dbReference>
<evidence type="ECO:0000256" key="8">
    <source>
        <dbReference type="SAM" id="MobiDB-lite"/>
    </source>
</evidence>
<keyword evidence="7 9" id="KW-1133">Transmembrane helix</keyword>
<evidence type="ECO:0000256" key="9">
    <source>
        <dbReference type="SAM" id="Phobius"/>
    </source>
</evidence>
<reference evidence="11 12" key="1">
    <citation type="journal article" date="2019" name="Int. J. Syst. Evol. Microbiol.">
        <title>The Global Catalogue of Microorganisms (GCM) 10K type strain sequencing project: providing services to taxonomists for standard genome sequencing and annotation.</title>
        <authorList>
            <consortium name="The Broad Institute Genomics Platform"/>
            <consortium name="The Broad Institute Genome Sequencing Center for Infectious Disease"/>
            <person name="Wu L."/>
            <person name="Ma J."/>
        </authorList>
    </citation>
    <scope>NUCLEOTIDE SEQUENCE [LARGE SCALE GENOMIC DNA]</scope>
    <source>
        <strain evidence="11 12">JCM 17986</strain>
    </source>
</reference>
<dbReference type="SMART" id="SM00387">
    <property type="entry name" value="HATPase_c"/>
    <property type="match status" value="1"/>
</dbReference>
<keyword evidence="9" id="KW-0472">Membrane</keyword>
<comment type="caution">
    <text evidence="11">The sequence shown here is derived from an EMBL/GenBank/DDBJ whole genome shotgun (WGS) entry which is preliminary data.</text>
</comment>
<keyword evidence="4" id="KW-0808">Transferase</keyword>
<evidence type="ECO:0000256" key="6">
    <source>
        <dbReference type="ARBA" id="ARBA00022777"/>
    </source>
</evidence>
<evidence type="ECO:0000313" key="11">
    <source>
        <dbReference type="EMBL" id="GAA4957748.1"/>
    </source>
</evidence>
<dbReference type="GO" id="GO:0005524">
    <property type="term" value="F:ATP binding"/>
    <property type="evidence" value="ECO:0007669"/>
    <property type="project" value="UniProtKB-KW"/>
</dbReference>
<dbReference type="SUPFAM" id="SSF55874">
    <property type="entry name" value="ATPase domain of HSP90 chaperone/DNA topoisomerase II/histidine kinase"/>
    <property type="match status" value="1"/>
</dbReference>
<dbReference type="EC" id="2.7.13.3" evidence="2"/>
<evidence type="ECO:0000259" key="10">
    <source>
        <dbReference type="PROSITE" id="PS50109"/>
    </source>
</evidence>
<keyword evidence="3" id="KW-0597">Phosphoprotein</keyword>
<organism evidence="11 12">
    <name type="scientific">Yinghuangia aomiensis</name>
    <dbReference type="NCBI Taxonomy" id="676205"/>
    <lineage>
        <taxon>Bacteria</taxon>
        <taxon>Bacillati</taxon>
        <taxon>Actinomycetota</taxon>
        <taxon>Actinomycetes</taxon>
        <taxon>Kitasatosporales</taxon>
        <taxon>Streptomycetaceae</taxon>
        <taxon>Yinghuangia</taxon>
    </lineage>
</organism>
<keyword evidence="12" id="KW-1185">Reference proteome</keyword>
<dbReference type="RefSeq" id="WP_345675018.1">
    <property type="nucleotide sequence ID" value="NZ_BAABHS010000006.1"/>
</dbReference>
<dbReference type="PANTHER" id="PTHR45436:SF5">
    <property type="entry name" value="SENSOR HISTIDINE KINASE TRCS"/>
    <property type="match status" value="1"/>
</dbReference>
<dbReference type="PROSITE" id="PS50109">
    <property type="entry name" value="HIS_KIN"/>
    <property type="match status" value="1"/>
</dbReference>
<evidence type="ECO:0000256" key="4">
    <source>
        <dbReference type="ARBA" id="ARBA00022679"/>
    </source>
</evidence>
<dbReference type="InterPro" id="IPR005467">
    <property type="entry name" value="His_kinase_dom"/>
</dbReference>
<dbReference type="InterPro" id="IPR003594">
    <property type="entry name" value="HATPase_dom"/>
</dbReference>
<feature type="transmembrane region" description="Helical" evidence="9">
    <location>
        <begin position="44"/>
        <end position="65"/>
    </location>
</feature>
<evidence type="ECO:0000256" key="7">
    <source>
        <dbReference type="ARBA" id="ARBA00022989"/>
    </source>
</evidence>
<dbReference type="Proteomes" id="UP001500466">
    <property type="component" value="Unassembled WGS sequence"/>
</dbReference>
<protein>
    <recommendedName>
        <fullName evidence="2">histidine kinase</fullName>
        <ecNumber evidence="2">2.7.13.3</ecNumber>
    </recommendedName>
</protein>
<dbReference type="Gene3D" id="3.30.565.10">
    <property type="entry name" value="Histidine kinase-like ATPase, C-terminal domain"/>
    <property type="match status" value="1"/>
</dbReference>
<dbReference type="InterPro" id="IPR036890">
    <property type="entry name" value="HATPase_C_sf"/>
</dbReference>
<accession>A0ABN2E4J5</accession>
<dbReference type="InterPro" id="IPR050428">
    <property type="entry name" value="TCS_sensor_his_kinase"/>
</dbReference>
<keyword evidence="6" id="KW-0418">Kinase</keyword>
<evidence type="ECO:0000256" key="1">
    <source>
        <dbReference type="ARBA" id="ARBA00000085"/>
    </source>
</evidence>
<evidence type="ECO:0000256" key="5">
    <source>
        <dbReference type="ARBA" id="ARBA00022692"/>
    </source>
</evidence>
<dbReference type="Pfam" id="PF02518">
    <property type="entry name" value="HATPase_c"/>
    <property type="match status" value="1"/>
</dbReference>
<name>A0ABN2E4J5_9ACTN</name>
<evidence type="ECO:0000313" key="12">
    <source>
        <dbReference type="Proteomes" id="UP001500466"/>
    </source>
</evidence>
<feature type="region of interest" description="Disordered" evidence="8">
    <location>
        <begin position="400"/>
        <end position="501"/>
    </location>
</feature>
<keyword evidence="5 9" id="KW-0812">Transmembrane</keyword>